<dbReference type="EMBL" id="CP001614">
    <property type="protein sequence ID" value="ACR13713.1"/>
    <property type="molecule type" value="Genomic_DNA"/>
</dbReference>
<dbReference type="AlphaFoldDB" id="C5BKC3"/>
<proteinExistence type="predicted"/>
<keyword evidence="2" id="KW-1185">Reference proteome</keyword>
<dbReference type="HOGENOM" id="CLU_754173_0_0_6"/>
<dbReference type="OrthoDB" id="5699544at2"/>
<dbReference type="KEGG" id="ttu:TERTU_2387"/>
<dbReference type="eggNOG" id="ENOG502ZB9Y">
    <property type="taxonomic scope" value="Bacteria"/>
</dbReference>
<evidence type="ECO:0000313" key="1">
    <source>
        <dbReference type="EMBL" id="ACR13713.1"/>
    </source>
</evidence>
<gene>
    <name evidence="1" type="ordered locus">TERTU_2387</name>
</gene>
<dbReference type="STRING" id="377629.TERTU_2387"/>
<sequence length="368" mass="40309">MNNQDSGYDGALISELGVKRYLKGVKSLGVSNINFFLRGAALEKAWQECNFGCHGPSYRSLRRPSTKSELLLPLDNISPALAGLVDGVQHQTFGQVDRLAGGVQRTAEGLHATGADNFAKVGDENYAAYSFAKTALEKLITFEINILDNPISQIAMAVVSEYVSVLPEWLLEDSLKQGALKFPEKIDTLWLIKALSIGIIENTSQEDLAQAVKLLNDPTQRFLGKQLGKKLAVAMSYAIASMVTKKLIAQSAEVPGIKRDLVKIRKAVKPLKGGLGGTLLTLLGTQGHLDKAAQASRRLKNSSPRLWNILRFKLNGANMVYFLVENMLSEYVDRLSLLERNPKEFAKVMAALVKDKQTPAIFFPGIHA</sequence>
<accession>C5BKC3</accession>
<evidence type="ECO:0000313" key="2">
    <source>
        <dbReference type="Proteomes" id="UP000009080"/>
    </source>
</evidence>
<name>C5BKC3_TERTT</name>
<dbReference type="Proteomes" id="UP000009080">
    <property type="component" value="Chromosome"/>
</dbReference>
<reference evidence="1 2" key="1">
    <citation type="journal article" date="2009" name="PLoS ONE">
        <title>The complete genome of Teredinibacter turnerae T7901: an intracellular endosymbiont of marine wood-boring bivalves (shipworms).</title>
        <authorList>
            <person name="Yang J.C."/>
            <person name="Madupu R."/>
            <person name="Durkin A.S."/>
            <person name="Ekborg N.A."/>
            <person name="Pedamallu C.S."/>
            <person name="Hostetler J.B."/>
            <person name="Radune D."/>
            <person name="Toms B.S."/>
            <person name="Henrissat B."/>
            <person name="Coutinho P.M."/>
            <person name="Schwarz S."/>
            <person name="Field L."/>
            <person name="Trindade-Silva A.E."/>
            <person name="Soares C.A.G."/>
            <person name="Elshahawi S."/>
            <person name="Hanora A."/>
            <person name="Schmidt E.W."/>
            <person name="Haygood M.G."/>
            <person name="Posfai J."/>
            <person name="Benner J."/>
            <person name="Madinger C."/>
            <person name="Nove J."/>
            <person name="Anton B."/>
            <person name="Chaudhary K."/>
            <person name="Foster J."/>
            <person name="Holman A."/>
            <person name="Kumar S."/>
            <person name="Lessard P.A."/>
            <person name="Luyten Y.A."/>
            <person name="Slatko B."/>
            <person name="Wood N."/>
            <person name="Wu B."/>
            <person name="Teplitski M."/>
            <person name="Mougous J.D."/>
            <person name="Ward N."/>
            <person name="Eisen J.A."/>
            <person name="Badger J.H."/>
            <person name="Distel D.L."/>
        </authorList>
    </citation>
    <scope>NUCLEOTIDE SEQUENCE [LARGE SCALE GENOMIC DNA]</scope>
    <source>
        <strain evidence="2">ATCC 39867 / T7901</strain>
    </source>
</reference>
<organism evidence="1 2">
    <name type="scientific">Teredinibacter turnerae (strain ATCC 39867 / T7901)</name>
    <dbReference type="NCBI Taxonomy" id="377629"/>
    <lineage>
        <taxon>Bacteria</taxon>
        <taxon>Pseudomonadati</taxon>
        <taxon>Pseudomonadota</taxon>
        <taxon>Gammaproteobacteria</taxon>
        <taxon>Cellvibrionales</taxon>
        <taxon>Cellvibrionaceae</taxon>
        <taxon>Teredinibacter</taxon>
    </lineage>
</organism>
<dbReference type="RefSeq" id="WP_015819828.1">
    <property type="nucleotide sequence ID" value="NC_012997.1"/>
</dbReference>
<protein>
    <submittedName>
        <fullName evidence="1">Uncharacterized protein</fullName>
    </submittedName>
</protein>